<evidence type="ECO:0000313" key="2">
    <source>
        <dbReference type="Proteomes" id="UP000295573"/>
    </source>
</evidence>
<comment type="caution">
    <text evidence="1">The sequence shown here is derived from an EMBL/GenBank/DDBJ whole genome shotgun (WGS) entry which is preliminary data.</text>
</comment>
<name>A0A4R2J860_9ACTN</name>
<proteinExistence type="predicted"/>
<sequence length="61" mass="6529">MTSQSNGRDWTEDDVRELRELAAGHTPTGVIIVKLGRSEAAIRAKAESEGIPLAPANRAQS</sequence>
<dbReference type="RefSeq" id="WP_132142981.1">
    <property type="nucleotide sequence ID" value="NZ_SLWR01000001.1"/>
</dbReference>
<dbReference type="OrthoDB" id="3830421at2"/>
<dbReference type="AlphaFoldDB" id="A0A4R2J860"/>
<evidence type="ECO:0008006" key="3">
    <source>
        <dbReference type="Google" id="ProtNLM"/>
    </source>
</evidence>
<accession>A0A4R2J860</accession>
<evidence type="ECO:0000313" key="1">
    <source>
        <dbReference type="EMBL" id="TCO51255.1"/>
    </source>
</evidence>
<keyword evidence="2" id="KW-1185">Reference proteome</keyword>
<organism evidence="1 2">
    <name type="scientific">Kribbella antiqua</name>
    <dbReference type="NCBI Taxonomy" id="2512217"/>
    <lineage>
        <taxon>Bacteria</taxon>
        <taxon>Bacillati</taxon>
        <taxon>Actinomycetota</taxon>
        <taxon>Actinomycetes</taxon>
        <taxon>Propionibacteriales</taxon>
        <taxon>Kribbellaceae</taxon>
        <taxon>Kribbella</taxon>
    </lineage>
</organism>
<dbReference type="EMBL" id="SLWR01000001">
    <property type="protein sequence ID" value="TCO51255.1"/>
    <property type="molecule type" value="Genomic_DNA"/>
</dbReference>
<dbReference type="Proteomes" id="UP000295573">
    <property type="component" value="Unassembled WGS sequence"/>
</dbReference>
<reference evidence="1 2" key="1">
    <citation type="journal article" date="2015" name="Stand. Genomic Sci.">
        <title>Genomic Encyclopedia of Bacterial and Archaeal Type Strains, Phase III: the genomes of soil and plant-associated and newly described type strains.</title>
        <authorList>
            <person name="Whitman W.B."/>
            <person name="Woyke T."/>
            <person name="Klenk H.P."/>
            <person name="Zhou Y."/>
            <person name="Lilburn T.G."/>
            <person name="Beck B.J."/>
            <person name="De Vos P."/>
            <person name="Vandamme P."/>
            <person name="Eisen J.A."/>
            <person name="Garrity G."/>
            <person name="Hugenholtz P."/>
            <person name="Kyrpides N.C."/>
        </authorList>
    </citation>
    <scope>NUCLEOTIDE SEQUENCE [LARGE SCALE GENOMIC DNA]</scope>
    <source>
        <strain evidence="1 2">VKM Ac-2541</strain>
    </source>
</reference>
<gene>
    <name evidence="1" type="ORF">EV646_101238</name>
</gene>
<protein>
    <recommendedName>
        <fullName evidence="3">GcrA cell cycle regulator</fullName>
    </recommendedName>
</protein>